<feature type="transmembrane region" description="Helical" evidence="7">
    <location>
        <begin position="306"/>
        <end position="327"/>
    </location>
</feature>
<dbReference type="PANTHER" id="PTHR13929">
    <property type="entry name" value="1,4-DIHYDROXY-2-NAPHTHOATE OCTAPRENYLTRANSFERASE"/>
    <property type="match status" value="1"/>
</dbReference>
<evidence type="ECO:0000256" key="1">
    <source>
        <dbReference type="ARBA" id="ARBA00004141"/>
    </source>
</evidence>
<evidence type="ECO:0000313" key="9">
    <source>
        <dbReference type="Proteomes" id="UP001489004"/>
    </source>
</evidence>
<evidence type="ECO:0000256" key="6">
    <source>
        <dbReference type="SAM" id="MobiDB-lite"/>
    </source>
</evidence>
<accession>A0AAW1QQB5</accession>
<sequence length="394" mass="41437">MATEAGPCPGSSSEQSSSDARFPPKYDINIPLQASDLTDGTSPSVEDTVHELATGQLLALTDVLTDALNEATPPYTAEQQRKRLWFAAIKPPMYSVAFVPILVGAAAAYAQTGVALAARCLQLTLGSICIIAWLNLSNDAFDAETGVDGDKPESVVNLTGNRTGVLLLANLFLAVGLATLAYAISSVGDPRIGYMLGAAICMGYVYQGPPFRLSYKGLGEPLCFFAFGPLATSAFYLAMLPRVAGYPIQPVVPALVQTLSVLVGITTSVILFCSHFHQIDGDTAAGKRSPLVRLGSQGGLKVLRSAVIALYVLAAAGSAAGLLPWTVPAAMVVSLPKARSLLDFAEAHLHVPALIKPLKQYAVKWHCMAGIAIVVGLLAPRWFPQLPGLHWAGV</sequence>
<dbReference type="GO" id="GO:0016020">
    <property type="term" value="C:membrane"/>
    <property type="evidence" value="ECO:0007669"/>
    <property type="project" value="UniProtKB-SubCell"/>
</dbReference>
<dbReference type="InterPro" id="IPR000537">
    <property type="entry name" value="UbiA_prenyltransferase"/>
</dbReference>
<proteinExistence type="inferred from homology"/>
<dbReference type="GO" id="GO:0004659">
    <property type="term" value="F:prenyltransferase activity"/>
    <property type="evidence" value="ECO:0007669"/>
    <property type="project" value="InterPro"/>
</dbReference>
<comment type="subcellular location">
    <subcellularLocation>
        <location evidence="1">Membrane</location>
        <topology evidence="1">Multi-pass membrane protein</topology>
    </subcellularLocation>
</comment>
<evidence type="ECO:0000256" key="7">
    <source>
        <dbReference type="SAM" id="Phobius"/>
    </source>
</evidence>
<evidence type="ECO:0000313" key="8">
    <source>
        <dbReference type="EMBL" id="KAK9823681.1"/>
    </source>
</evidence>
<gene>
    <name evidence="8" type="ORF">WJX72_004586</name>
</gene>
<dbReference type="InterPro" id="IPR011937">
    <property type="entry name" value="DHNA_phytyltransferase_MenA"/>
</dbReference>
<dbReference type="GO" id="GO:0009234">
    <property type="term" value="P:menaquinone biosynthetic process"/>
    <property type="evidence" value="ECO:0007669"/>
    <property type="project" value="TreeGrafter"/>
</dbReference>
<evidence type="ECO:0008006" key="10">
    <source>
        <dbReference type="Google" id="ProtNLM"/>
    </source>
</evidence>
<feature type="transmembrane region" description="Helical" evidence="7">
    <location>
        <begin position="165"/>
        <end position="185"/>
    </location>
</feature>
<keyword evidence="5 7" id="KW-0472">Membrane</keyword>
<feature type="transmembrane region" description="Helical" evidence="7">
    <location>
        <begin position="91"/>
        <end position="110"/>
    </location>
</feature>
<evidence type="ECO:0000256" key="5">
    <source>
        <dbReference type="ARBA" id="ARBA00023136"/>
    </source>
</evidence>
<comment type="caution">
    <text evidence="8">The sequence shown here is derived from an EMBL/GenBank/DDBJ whole genome shotgun (WGS) entry which is preliminary data.</text>
</comment>
<evidence type="ECO:0000256" key="2">
    <source>
        <dbReference type="ARBA" id="ARBA00022679"/>
    </source>
</evidence>
<dbReference type="NCBIfam" id="TIGR02235">
    <property type="entry name" value="menA_cyano-plnt"/>
    <property type="match status" value="1"/>
</dbReference>
<dbReference type="InterPro" id="IPR026046">
    <property type="entry name" value="UBIAD1"/>
</dbReference>
<name>A0AAW1QQB5_9CHLO</name>
<feature type="region of interest" description="Disordered" evidence="6">
    <location>
        <begin position="1"/>
        <end position="25"/>
    </location>
</feature>
<feature type="transmembrane region" description="Helical" evidence="7">
    <location>
        <begin position="251"/>
        <end position="273"/>
    </location>
</feature>
<keyword evidence="4 7" id="KW-1133">Transmembrane helix</keyword>
<organism evidence="8 9">
    <name type="scientific">[Myrmecia] bisecta</name>
    <dbReference type="NCBI Taxonomy" id="41462"/>
    <lineage>
        <taxon>Eukaryota</taxon>
        <taxon>Viridiplantae</taxon>
        <taxon>Chlorophyta</taxon>
        <taxon>core chlorophytes</taxon>
        <taxon>Trebouxiophyceae</taxon>
        <taxon>Trebouxiales</taxon>
        <taxon>Trebouxiaceae</taxon>
        <taxon>Myrmecia</taxon>
    </lineage>
</organism>
<feature type="transmembrane region" description="Helical" evidence="7">
    <location>
        <begin position="191"/>
        <end position="206"/>
    </location>
</feature>
<keyword evidence="2" id="KW-0808">Transferase</keyword>
<dbReference type="GO" id="GO:0042372">
    <property type="term" value="P:phylloquinone biosynthetic process"/>
    <property type="evidence" value="ECO:0007669"/>
    <property type="project" value="InterPro"/>
</dbReference>
<evidence type="ECO:0000256" key="4">
    <source>
        <dbReference type="ARBA" id="ARBA00022989"/>
    </source>
</evidence>
<dbReference type="PANTHER" id="PTHR13929:SF0">
    <property type="entry name" value="UBIA PRENYLTRANSFERASE DOMAIN-CONTAINING PROTEIN 1"/>
    <property type="match status" value="1"/>
</dbReference>
<keyword evidence="3 7" id="KW-0812">Transmembrane</keyword>
<reference evidence="8 9" key="1">
    <citation type="journal article" date="2024" name="Nat. Commun.">
        <title>Phylogenomics reveals the evolutionary origins of lichenization in chlorophyte algae.</title>
        <authorList>
            <person name="Puginier C."/>
            <person name="Libourel C."/>
            <person name="Otte J."/>
            <person name="Skaloud P."/>
            <person name="Haon M."/>
            <person name="Grisel S."/>
            <person name="Petersen M."/>
            <person name="Berrin J.G."/>
            <person name="Delaux P.M."/>
            <person name="Dal Grande F."/>
            <person name="Keller J."/>
        </authorList>
    </citation>
    <scope>NUCLEOTIDE SEQUENCE [LARGE SCALE GENOMIC DNA]</scope>
    <source>
        <strain evidence="8 9">SAG 2043</strain>
    </source>
</reference>
<dbReference type="CDD" id="cd13962">
    <property type="entry name" value="PT_UbiA_UBIAD1"/>
    <property type="match status" value="1"/>
</dbReference>
<protein>
    <recommendedName>
        <fullName evidence="10">1,4-dihydroxy-2-naphthoate octaprenyltransferase</fullName>
    </recommendedName>
</protein>
<dbReference type="Pfam" id="PF01040">
    <property type="entry name" value="UbiA"/>
    <property type="match status" value="1"/>
</dbReference>
<evidence type="ECO:0000256" key="3">
    <source>
        <dbReference type="ARBA" id="ARBA00022692"/>
    </source>
</evidence>
<dbReference type="EMBL" id="JALJOR010000002">
    <property type="protein sequence ID" value="KAK9823681.1"/>
    <property type="molecule type" value="Genomic_DNA"/>
</dbReference>
<dbReference type="AlphaFoldDB" id="A0AAW1QQB5"/>
<dbReference type="Proteomes" id="UP001489004">
    <property type="component" value="Unassembled WGS sequence"/>
</dbReference>
<keyword evidence="9" id="KW-1185">Reference proteome</keyword>
<dbReference type="HAMAP" id="MF_01938">
    <property type="entry name" value="MenA_2"/>
    <property type="match status" value="1"/>
</dbReference>
<feature type="transmembrane region" description="Helical" evidence="7">
    <location>
        <begin position="218"/>
        <end position="239"/>
    </location>
</feature>